<feature type="transmembrane region" description="Helical" evidence="1">
    <location>
        <begin position="169"/>
        <end position="186"/>
    </location>
</feature>
<keyword evidence="1" id="KW-0812">Transmembrane</keyword>
<dbReference type="AlphaFoldDB" id="A0A2P2C103"/>
<evidence type="ECO:0000256" key="1">
    <source>
        <dbReference type="SAM" id="Phobius"/>
    </source>
</evidence>
<proteinExistence type="predicted"/>
<accession>A0A2P2C103</accession>
<keyword evidence="1" id="KW-0472">Membrane</keyword>
<feature type="transmembrane region" description="Helical" evidence="1">
    <location>
        <begin position="192"/>
        <end position="210"/>
    </location>
</feature>
<feature type="transmembrane region" description="Helical" evidence="1">
    <location>
        <begin position="100"/>
        <end position="122"/>
    </location>
</feature>
<reference evidence="2" key="1">
    <citation type="submission" date="2015-08" db="EMBL/GenBank/DDBJ databases">
        <authorList>
            <person name="Babu N.S."/>
            <person name="Beckwith C.J."/>
            <person name="Beseler K.G."/>
            <person name="Brison A."/>
            <person name="Carone J.V."/>
            <person name="Caskin T.P."/>
            <person name="Diamond M."/>
            <person name="Durham M.E."/>
            <person name="Foxe J.M."/>
            <person name="Go M."/>
            <person name="Henderson B.A."/>
            <person name="Jones I.B."/>
            <person name="McGettigan J.A."/>
            <person name="Micheletti S.J."/>
            <person name="Nasrallah M.E."/>
            <person name="Ortiz D."/>
            <person name="Piller C.R."/>
            <person name="Privatt S.R."/>
            <person name="Schneider S.L."/>
            <person name="Sharp S."/>
            <person name="Smith T.C."/>
            <person name="Stanton J.D."/>
            <person name="Ullery H.E."/>
            <person name="Wilson R.J."/>
            <person name="Serrano M.G."/>
            <person name="Buck G."/>
            <person name="Lee V."/>
            <person name="Wang Y."/>
            <person name="Carvalho R."/>
            <person name="Voegtly L."/>
            <person name="Shi R."/>
            <person name="Duckworth R."/>
            <person name="Johnson A."/>
            <person name="Loviza R."/>
            <person name="Walstead R."/>
            <person name="Shah Z."/>
            <person name="Kiflezghi M."/>
            <person name="Wade K."/>
            <person name="Ball S.L."/>
            <person name="Bradley K.W."/>
            <person name="Asai D.J."/>
            <person name="Bowman C.A."/>
            <person name="Russell D.A."/>
            <person name="Pope W.H."/>
            <person name="Jacobs-Sera D."/>
            <person name="Hendrix R.W."/>
            <person name="Hatfull G.F."/>
        </authorList>
    </citation>
    <scope>NUCLEOTIDE SEQUENCE</scope>
</reference>
<evidence type="ECO:0008006" key="3">
    <source>
        <dbReference type="Google" id="ProtNLM"/>
    </source>
</evidence>
<name>A0A2P2C103_9ZZZZ</name>
<feature type="transmembrane region" description="Helical" evidence="1">
    <location>
        <begin position="134"/>
        <end position="157"/>
    </location>
</feature>
<sequence>MTAHPVTPTPTAQPLDLDLRGTLVPGLLTVIAGAVQGDGAVITAAYRGASPVSDEQLSFPWDGATAITTSLLWGATQVLIVVGFLAFARSGAAPTTAGRVGGRLAVGGALLFVVAHALSLVAHDAALDAPISVVVLSCFGIGTLLCAVGLIVAGAAALRSAVWSGWRRYAPLALGVWMVVMMPLQFTALLPVAVGVYALAVMALGLALIVESPAWRTRQ</sequence>
<feature type="transmembrane region" description="Helical" evidence="1">
    <location>
        <begin position="66"/>
        <end position="88"/>
    </location>
</feature>
<protein>
    <recommendedName>
        <fullName evidence="3">Integral membrane protein</fullName>
    </recommendedName>
</protein>
<dbReference type="EMBL" id="CZKA01000023">
    <property type="protein sequence ID" value="CUR55679.1"/>
    <property type="molecule type" value="Genomic_DNA"/>
</dbReference>
<organism evidence="2">
    <name type="scientific">metagenome</name>
    <dbReference type="NCBI Taxonomy" id="256318"/>
    <lineage>
        <taxon>unclassified sequences</taxon>
        <taxon>metagenomes</taxon>
    </lineage>
</organism>
<keyword evidence="1" id="KW-1133">Transmembrane helix</keyword>
<gene>
    <name evidence="2" type="ORF">NOCA230011</name>
</gene>
<evidence type="ECO:0000313" key="2">
    <source>
        <dbReference type="EMBL" id="CUR55679.1"/>
    </source>
</evidence>